<dbReference type="InterPro" id="IPR011054">
    <property type="entry name" value="Rudment_hybrid_motif"/>
</dbReference>
<keyword evidence="14" id="KW-1185">Reference proteome</keyword>
<dbReference type="SUPFAM" id="SSF56059">
    <property type="entry name" value="Glutathione synthetase ATP-binding domain-like"/>
    <property type="match status" value="1"/>
</dbReference>
<dbReference type="InterPro" id="IPR016185">
    <property type="entry name" value="PreATP-grasp_dom_sf"/>
</dbReference>
<dbReference type="GO" id="GO:0005524">
    <property type="term" value="F:ATP binding"/>
    <property type="evidence" value="ECO:0007669"/>
    <property type="project" value="UniProtKB-UniRule"/>
</dbReference>
<comment type="similarity">
    <text evidence="3">In the C-terminal section; belongs to the AIR carboxylase family. Class I subfamily.</text>
</comment>
<dbReference type="FunFam" id="3.30.470.20:FF:000037">
    <property type="entry name" value="Phosphoribosylaminoimidazole carboxylase, chloroplastic"/>
    <property type="match status" value="1"/>
</dbReference>
<dbReference type="InterPro" id="IPR000031">
    <property type="entry name" value="PurE_dom"/>
</dbReference>
<keyword evidence="7" id="KW-0210">Decarboxylase</keyword>
<evidence type="ECO:0000256" key="6">
    <source>
        <dbReference type="ARBA" id="ARBA00022755"/>
    </source>
</evidence>
<keyword evidence="6" id="KW-0658">Purine biosynthesis</keyword>
<dbReference type="EC" id="4.1.1.21" evidence="4"/>
<reference evidence="13" key="1">
    <citation type="journal article" date="2019" name="Plant J.">
        <title>Chlorella vulgaris genome assembly and annotation reveals the molecular basis for metabolic acclimation to high light conditions.</title>
        <authorList>
            <person name="Cecchin M."/>
            <person name="Marcolungo L."/>
            <person name="Rossato M."/>
            <person name="Girolomoni L."/>
            <person name="Cosentino E."/>
            <person name="Cuine S."/>
            <person name="Li-Beisson Y."/>
            <person name="Delledonne M."/>
            <person name="Ballottari M."/>
        </authorList>
    </citation>
    <scope>NUCLEOTIDE SEQUENCE</scope>
    <source>
        <strain evidence="13">211/11P</strain>
    </source>
</reference>
<evidence type="ECO:0000313" key="13">
    <source>
        <dbReference type="EMBL" id="KAI3435750.1"/>
    </source>
</evidence>
<keyword evidence="9" id="KW-0456">Lyase</keyword>
<dbReference type="EMBL" id="SIDB01000002">
    <property type="protein sequence ID" value="KAI3435750.1"/>
    <property type="molecule type" value="Genomic_DNA"/>
</dbReference>
<dbReference type="Pfam" id="PF02222">
    <property type="entry name" value="ATP-grasp"/>
    <property type="match status" value="1"/>
</dbReference>
<dbReference type="FunFam" id="3.40.50.1970:FF:000013">
    <property type="entry name" value="Phosphoribosylaminoimidazole carboxylase"/>
    <property type="match status" value="1"/>
</dbReference>
<dbReference type="InterPro" id="IPR003135">
    <property type="entry name" value="ATP-grasp_carboxylate-amine"/>
</dbReference>
<dbReference type="PANTHER" id="PTHR11609:SF5">
    <property type="entry name" value="PHOSPHORIBOSYLAMINOIMIDAZOLE CARBOXYLASE"/>
    <property type="match status" value="1"/>
</dbReference>
<comment type="catalytic activity">
    <reaction evidence="1">
        <text>5-amino-1-(5-phospho-D-ribosyl)imidazole-4-carboxylate + H(+) = 5-amino-1-(5-phospho-beta-D-ribosyl)imidazole + CO2</text>
        <dbReference type="Rhea" id="RHEA:10792"/>
        <dbReference type="ChEBI" id="CHEBI:15378"/>
        <dbReference type="ChEBI" id="CHEBI:16526"/>
        <dbReference type="ChEBI" id="CHEBI:77657"/>
        <dbReference type="ChEBI" id="CHEBI:137981"/>
        <dbReference type="EC" id="4.1.1.21"/>
    </reaction>
</comment>
<dbReference type="Gene3D" id="3.40.50.1970">
    <property type="match status" value="1"/>
</dbReference>
<evidence type="ECO:0000256" key="2">
    <source>
        <dbReference type="ARBA" id="ARBA00004747"/>
    </source>
</evidence>
<dbReference type="InterPro" id="IPR054350">
    <property type="entry name" value="PurT/PurK_preATP-grasp"/>
</dbReference>
<dbReference type="InterPro" id="IPR011761">
    <property type="entry name" value="ATP-grasp"/>
</dbReference>
<dbReference type="Pfam" id="PF22660">
    <property type="entry name" value="RS_preATP-grasp-like"/>
    <property type="match status" value="1"/>
</dbReference>
<dbReference type="InterPro" id="IPR040686">
    <property type="entry name" value="PurK_C"/>
</dbReference>
<dbReference type="InterPro" id="IPR033747">
    <property type="entry name" value="PurE_ClassI"/>
</dbReference>
<comment type="pathway">
    <text evidence="2">Purine metabolism; IMP biosynthesis via de novo pathway; 5-amino-1-(5-phospho-D-ribosyl)imidazole-4-carboxylate from 5-amino-1-(5-phospho-D-ribosyl)imidazole (carboxylase route): step 1/1.</text>
</comment>
<comment type="caution">
    <text evidence="13">The sequence shown here is derived from an EMBL/GenBank/DDBJ whole genome shotgun (WGS) entry which is preliminary data.</text>
</comment>
<dbReference type="GO" id="GO:0046872">
    <property type="term" value="F:metal ion binding"/>
    <property type="evidence" value="ECO:0007669"/>
    <property type="project" value="InterPro"/>
</dbReference>
<evidence type="ECO:0000256" key="11">
    <source>
        <dbReference type="PROSITE-ProRule" id="PRU00409"/>
    </source>
</evidence>
<reference evidence="13" key="2">
    <citation type="submission" date="2020-11" db="EMBL/GenBank/DDBJ databases">
        <authorList>
            <person name="Cecchin M."/>
            <person name="Marcolungo L."/>
            <person name="Rossato M."/>
            <person name="Girolomoni L."/>
            <person name="Cosentino E."/>
            <person name="Cuine S."/>
            <person name="Li-Beisson Y."/>
            <person name="Delledonne M."/>
            <person name="Ballottari M."/>
        </authorList>
    </citation>
    <scope>NUCLEOTIDE SEQUENCE</scope>
    <source>
        <strain evidence="13">211/11P</strain>
        <tissue evidence="13">Whole cell</tissue>
    </source>
</reference>
<dbReference type="SUPFAM" id="SSF52440">
    <property type="entry name" value="PreATP-grasp domain"/>
    <property type="match status" value="1"/>
</dbReference>
<sequence>MVSEAGMPRTAVVGVLGGGQLGKMLGQEAAKMGVALKVLDPTPECPASVVAQQVLGSFRDREAVQQFAKDCDVLTVEIEHIDADAMQAVAQQSAVAVEPTPHTLRVIQDKYRQKQHFSEAGVPLCDFREVKCSKCAEGAGRSFGYPYMLKCKRLAYDGRGNAVVSSEEGIAAAVEALGGYEAGLYAEKWVPFVCELAVMVVRSRDGSLASFPVVQTIHKDSILWTTETPARVPPAAQRRVQEVAEQAVAALEGAGVFGVETFLLPDGSVQLNEVAPRPHNSGHYTIEACSSSQFEAHLRAVLGWPQGDTSLRVGASIMLNILGEAEGEEGERRAHQLMARAYGVPGASVHWYGKAGVAPQRKIGHLTIVGRDNDEVRRRLRLIDAGAADAVEEASRRVEQQLAAGGGGGGAGGGPSVGIIMGSDSDLPTMKAAAEVLEEFGVECEVTVVSAHRTPERMFEYARSAHQRGIRAIIAGAGGAAHLPGMVAAMTPLPVIGVPVKPAGAHLDGVDALLSIVQMPRGVPVATVAIGNAANAGLLAVRILATADPALQQRMLDYQQGMTQTVLGKAARLEEKGWREY</sequence>
<dbReference type="Pfam" id="PF00731">
    <property type="entry name" value="AIRC"/>
    <property type="match status" value="1"/>
</dbReference>
<evidence type="ECO:0000256" key="9">
    <source>
        <dbReference type="ARBA" id="ARBA00023239"/>
    </source>
</evidence>
<keyword evidence="5 11" id="KW-0547">Nucleotide-binding</keyword>
<dbReference type="GO" id="GO:0006189">
    <property type="term" value="P:'de novo' IMP biosynthetic process"/>
    <property type="evidence" value="ECO:0007669"/>
    <property type="project" value="InterPro"/>
</dbReference>
<dbReference type="InterPro" id="IPR005875">
    <property type="entry name" value="PurK"/>
</dbReference>
<dbReference type="Pfam" id="PF17769">
    <property type="entry name" value="PurK_C"/>
    <property type="match status" value="1"/>
</dbReference>
<dbReference type="SMART" id="SM01001">
    <property type="entry name" value="AIRC"/>
    <property type="match status" value="1"/>
</dbReference>
<evidence type="ECO:0000256" key="4">
    <source>
        <dbReference type="ARBA" id="ARBA00012329"/>
    </source>
</evidence>
<dbReference type="Gene3D" id="3.30.1490.20">
    <property type="entry name" value="ATP-grasp fold, A domain"/>
    <property type="match status" value="1"/>
</dbReference>
<dbReference type="PANTHER" id="PTHR11609">
    <property type="entry name" value="PURINE BIOSYNTHESIS PROTEIN 6/7, PUR6/7"/>
    <property type="match status" value="1"/>
</dbReference>
<dbReference type="HAMAP" id="MF_01928">
    <property type="entry name" value="PurK"/>
    <property type="match status" value="1"/>
</dbReference>
<evidence type="ECO:0000256" key="8">
    <source>
        <dbReference type="ARBA" id="ARBA00022840"/>
    </source>
</evidence>
<organism evidence="13 14">
    <name type="scientific">Chlorella vulgaris</name>
    <name type="common">Green alga</name>
    <dbReference type="NCBI Taxonomy" id="3077"/>
    <lineage>
        <taxon>Eukaryota</taxon>
        <taxon>Viridiplantae</taxon>
        <taxon>Chlorophyta</taxon>
        <taxon>core chlorophytes</taxon>
        <taxon>Trebouxiophyceae</taxon>
        <taxon>Chlorellales</taxon>
        <taxon>Chlorellaceae</taxon>
        <taxon>Chlorella clade</taxon>
        <taxon>Chlorella</taxon>
    </lineage>
</organism>
<dbReference type="SUPFAM" id="SSF52255">
    <property type="entry name" value="N5-CAIR mutase (phosphoribosylaminoimidazole carboxylase, PurE)"/>
    <property type="match status" value="1"/>
</dbReference>
<evidence type="ECO:0000259" key="12">
    <source>
        <dbReference type="PROSITE" id="PS50975"/>
    </source>
</evidence>
<dbReference type="SUPFAM" id="SSF51246">
    <property type="entry name" value="Rudiment single hybrid motif"/>
    <property type="match status" value="1"/>
</dbReference>
<keyword evidence="8 11" id="KW-0067">ATP-binding</keyword>
<dbReference type="Proteomes" id="UP001055712">
    <property type="component" value="Unassembled WGS sequence"/>
</dbReference>
<evidence type="ECO:0000256" key="3">
    <source>
        <dbReference type="ARBA" id="ARBA00006114"/>
    </source>
</evidence>
<accession>A0A9D4Z027</accession>
<dbReference type="GO" id="GO:0004638">
    <property type="term" value="F:phosphoribosylaminoimidazole carboxylase activity"/>
    <property type="evidence" value="ECO:0007669"/>
    <property type="project" value="UniProtKB-EC"/>
</dbReference>
<proteinExistence type="inferred from homology"/>
<dbReference type="HAMAP" id="MF_01929">
    <property type="entry name" value="PurE_classI"/>
    <property type="match status" value="1"/>
</dbReference>
<dbReference type="PROSITE" id="PS50975">
    <property type="entry name" value="ATP_GRASP"/>
    <property type="match status" value="1"/>
</dbReference>
<protein>
    <recommendedName>
        <fullName evidence="4">phosphoribosylaminoimidazole carboxylase</fullName>
        <ecNumber evidence="4">4.1.1.21</ecNumber>
    </recommendedName>
    <alternativeName>
        <fullName evidence="10">AIR carboxylase</fullName>
    </alternativeName>
</protein>
<feature type="domain" description="ATP-grasp" evidence="12">
    <location>
        <begin position="114"/>
        <end position="302"/>
    </location>
</feature>
<dbReference type="Gene3D" id="3.40.50.20">
    <property type="match status" value="1"/>
</dbReference>
<dbReference type="NCBIfam" id="TIGR01161">
    <property type="entry name" value="purK"/>
    <property type="match status" value="1"/>
</dbReference>
<dbReference type="OrthoDB" id="15425at2759"/>
<dbReference type="InterPro" id="IPR013815">
    <property type="entry name" value="ATP_grasp_subdomain_1"/>
</dbReference>
<evidence type="ECO:0000313" key="14">
    <source>
        <dbReference type="Proteomes" id="UP001055712"/>
    </source>
</evidence>
<dbReference type="AlphaFoldDB" id="A0A9D4Z027"/>
<dbReference type="NCBIfam" id="NF004679">
    <property type="entry name" value="PRK06019.1-5"/>
    <property type="match status" value="1"/>
</dbReference>
<dbReference type="InterPro" id="IPR016301">
    <property type="entry name" value="Ade2_fungi/plant"/>
</dbReference>
<name>A0A9D4Z027_CHLVU</name>
<gene>
    <name evidence="13" type="ORF">D9Q98_001808</name>
</gene>
<evidence type="ECO:0000256" key="10">
    <source>
        <dbReference type="ARBA" id="ARBA00031607"/>
    </source>
</evidence>
<evidence type="ECO:0000256" key="5">
    <source>
        <dbReference type="ARBA" id="ARBA00022741"/>
    </source>
</evidence>
<evidence type="ECO:0000256" key="7">
    <source>
        <dbReference type="ARBA" id="ARBA00022793"/>
    </source>
</evidence>
<dbReference type="Gene3D" id="3.30.470.20">
    <property type="entry name" value="ATP-grasp fold, B domain"/>
    <property type="match status" value="1"/>
</dbReference>
<dbReference type="PIRSF" id="PIRSF001340">
    <property type="entry name" value="AIR_carboxylase"/>
    <property type="match status" value="1"/>
</dbReference>
<dbReference type="NCBIfam" id="TIGR01162">
    <property type="entry name" value="purE"/>
    <property type="match status" value="1"/>
</dbReference>
<evidence type="ECO:0000256" key="1">
    <source>
        <dbReference type="ARBA" id="ARBA00001244"/>
    </source>
</evidence>